<reference evidence="2 3" key="1">
    <citation type="submission" date="2014-10" db="EMBL/GenBank/DDBJ databases">
        <title>Genome sequence of Micropolyspora internatus JCM3315.</title>
        <authorList>
            <person name="Shin S.-K."/>
            <person name="Yi H."/>
        </authorList>
    </citation>
    <scope>NUCLEOTIDE SEQUENCE [LARGE SCALE GENOMIC DNA]</scope>
    <source>
        <strain evidence="2 3">JCM 3315</strain>
    </source>
</reference>
<feature type="domain" description="Calcineurin-like phosphoesterase" evidence="1">
    <location>
        <begin position="6"/>
        <end position="223"/>
    </location>
</feature>
<dbReference type="InterPro" id="IPR029052">
    <property type="entry name" value="Metallo-depent_PP-like"/>
</dbReference>
<dbReference type="Pfam" id="PF00149">
    <property type="entry name" value="Metallophos"/>
    <property type="match status" value="1"/>
</dbReference>
<dbReference type="OrthoDB" id="3454432at2"/>
<dbReference type="GO" id="GO:0016787">
    <property type="term" value="F:hydrolase activity"/>
    <property type="evidence" value="ECO:0007669"/>
    <property type="project" value="InterPro"/>
</dbReference>
<comment type="caution">
    <text evidence="2">The sequence shown here is derived from an EMBL/GenBank/DDBJ whole genome shotgun (WGS) entry which is preliminary data.</text>
</comment>
<organism evidence="2 3">
    <name type="scientific">Saccharomonospora viridis</name>
    <dbReference type="NCBI Taxonomy" id="1852"/>
    <lineage>
        <taxon>Bacteria</taxon>
        <taxon>Bacillati</taxon>
        <taxon>Actinomycetota</taxon>
        <taxon>Actinomycetes</taxon>
        <taxon>Pseudonocardiales</taxon>
        <taxon>Pseudonocardiaceae</taxon>
        <taxon>Saccharomonospora</taxon>
    </lineage>
</organism>
<evidence type="ECO:0000313" key="2">
    <source>
        <dbReference type="EMBL" id="KHF44168.1"/>
    </source>
</evidence>
<dbReference type="PANTHER" id="PTHR46546">
    <property type="entry name" value="SHEWANELLA-LIKE PROTEIN PHOSPHATASE 1"/>
    <property type="match status" value="1"/>
</dbReference>
<dbReference type="Gene3D" id="3.60.21.10">
    <property type="match status" value="1"/>
</dbReference>
<dbReference type="EMBL" id="JRZE01000003">
    <property type="protein sequence ID" value="KHF44168.1"/>
    <property type="molecule type" value="Genomic_DNA"/>
</dbReference>
<proteinExistence type="predicted"/>
<dbReference type="SUPFAM" id="SSF56300">
    <property type="entry name" value="Metallo-dependent phosphatases"/>
    <property type="match status" value="1"/>
</dbReference>
<accession>A0A837DB87</accession>
<protein>
    <submittedName>
        <fullName evidence="2">Serine/threonine protein phosphatase</fullName>
    </submittedName>
</protein>
<dbReference type="AlphaFoldDB" id="A0A837DB87"/>
<dbReference type="Proteomes" id="UP000030848">
    <property type="component" value="Unassembled WGS sequence"/>
</dbReference>
<evidence type="ECO:0000259" key="1">
    <source>
        <dbReference type="Pfam" id="PF00149"/>
    </source>
</evidence>
<gene>
    <name evidence="2" type="ORF">MINT15_10500</name>
</gene>
<sequence length="276" mass="29776">MLDHPTFVVGDVHGHRDELAAALRDADLVDSADNWAGADAHLWFLGDFVDRGPDGVGAIDLVRRLQRQAPSAGGAVESLLGNHEILLLGTYFFGDTPIPVEAAGGGGRSFARSWAINGGQLSDQEALTDEHIEWLVTRPLVALAADHLLVHSDTLEYLDWGDTIEEINATVHDVLAGDELAEWWDVWCRMTSRFAFRGPDGGDAAEEMLSQLGGERIVHGHSVIADQVGVHPVELDAPHLYADGRVLGIDAGLFVGGPCLVVELPYEPEEPDESAR</sequence>
<evidence type="ECO:0000313" key="3">
    <source>
        <dbReference type="Proteomes" id="UP000030848"/>
    </source>
</evidence>
<dbReference type="PANTHER" id="PTHR46546:SF4">
    <property type="entry name" value="SHEWANELLA-LIKE PROTEIN PHOSPHATASE 1"/>
    <property type="match status" value="1"/>
</dbReference>
<name>A0A837DB87_9PSEU</name>
<dbReference type="InterPro" id="IPR004843">
    <property type="entry name" value="Calcineurin-like_PHP"/>
</dbReference>
<dbReference type="RefSeq" id="WP_037308989.1">
    <property type="nucleotide sequence ID" value="NZ_DAHVQW010000044.1"/>
</dbReference>